<dbReference type="Gene3D" id="2.40.50.140">
    <property type="entry name" value="Nucleic acid-binding proteins"/>
    <property type="match status" value="1"/>
</dbReference>
<feature type="transmembrane region" description="Helical" evidence="5">
    <location>
        <begin position="54"/>
        <end position="76"/>
    </location>
</feature>
<organism evidence="7 9">
    <name type="scientific">Brenneria goodwinii</name>
    <dbReference type="NCBI Taxonomy" id="1109412"/>
    <lineage>
        <taxon>Bacteria</taxon>
        <taxon>Pseudomonadati</taxon>
        <taxon>Pseudomonadota</taxon>
        <taxon>Gammaproteobacteria</taxon>
        <taxon>Enterobacterales</taxon>
        <taxon>Pectobacteriaceae</taxon>
        <taxon>Brenneria</taxon>
    </lineage>
</organism>
<keyword evidence="7" id="KW-0645">Protease</keyword>
<keyword evidence="2 5" id="KW-0812">Transmembrane</keyword>
<dbReference type="Proteomes" id="UP000044377">
    <property type="component" value="Unassembled WGS sequence"/>
</dbReference>
<dbReference type="KEGG" id="bgj:AWC36_12580"/>
<proteinExistence type="predicted"/>
<dbReference type="AlphaFoldDB" id="A0A0G4JQ30"/>
<evidence type="ECO:0000313" key="7">
    <source>
        <dbReference type="EMBL" id="CPR13831.1"/>
    </source>
</evidence>
<evidence type="ECO:0000313" key="10">
    <source>
        <dbReference type="Proteomes" id="UP000285972"/>
    </source>
</evidence>
<dbReference type="GO" id="GO:0006508">
    <property type="term" value="P:proteolysis"/>
    <property type="evidence" value="ECO:0007669"/>
    <property type="project" value="UniProtKB-KW"/>
</dbReference>
<dbReference type="InterPro" id="IPR012340">
    <property type="entry name" value="NA-bd_OB-fold"/>
</dbReference>
<evidence type="ECO:0000256" key="1">
    <source>
        <dbReference type="ARBA" id="ARBA00004141"/>
    </source>
</evidence>
<evidence type="ECO:0000313" key="8">
    <source>
        <dbReference type="EMBL" id="RLM28990.1"/>
    </source>
</evidence>
<dbReference type="OrthoDB" id="6402862at2"/>
<reference evidence="9" key="2">
    <citation type="submission" date="2015-01" db="EMBL/GenBank/DDBJ databases">
        <authorList>
            <person name="Paterson Steve"/>
        </authorList>
    </citation>
    <scope>NUCLEOTIDE SEQUENCE [LARGE SCALE GENOMIC DNA]</scope>
    <source>
        <strain evidence="9">OBR1</strain>
    </source>
</reference>
<dbReference type="EMBL" id="CGIG01000001">
    <property type="protein sequence ID" value="CPR13831.1"/>
    <property type="molecule type" value="Genomic_DNA"/>
</dbReference>
<dbReference type="Pfam" id="PF01957">
    <property type="entry name" value="NfeD"/>
    <property type="match status" value="1"/>
</dbReference>
<dbReference type="STRING" id="1109412.BN1221_00235"/>
<dbReference type="SUPFAM" id="SSF141322">
    <property type="entry name" value="NfeD domain-like"/>
    <property type="match status" value="1"/>
</dbReference>
<accession>A0A0G4JQ30</accession>
<dbReference type="GO" id="GO:0005886">
    <property type="term" value="C:plasma membrane"/>
    <property type="evidence" value="ECO:0007669"/>
    <property type="project" value="TreeGrafter"/>
</dbReference>
<keyword evidence="7" id="KW-0378">Hydrolase</keyword>
<reference evidence="8 10" key="3">
    <citation type="submission" date="2016-09" db="EMBL/GenBank/DDBJ databases">
        <authorList>
            <person name="Doonan J."/>
            <person name="Pachebat J.A."/>
            <person name="Golyshin P.N."/>
            <person name="Denman S."/>
            <person name="Mcdonald J.E."/>
        </authorList>
    </citation>
    <scope>NUCLEOTIDE SEQUENCE [LARGE SCALE GENOMIC DNA]</scope>
    <source>
        <strain evidence="8 10">FRB141</strain>
    </source>
</reference>
<keyword evidence="4 5" id="KW-0472">Membrane</keyword>
<dbReference type="InterPro" id="IPR052165">
    <property type="entry name" value="Membrane_assoc_protease"/>
</dbReference>
<dbReference type="EMBL" id="MJLX01000003">
    <property type="protein sequence ID" value="RLM28990.1"/>
    <property type="molecule type" value="Genomic_DNA"/>
</dbReference>
<evidence type="ECO:0000313" key="9">
    <source>
        <dbReference type="Proteomes" id="UP000044377"/>
    </source>
</evidence>
<dbReference type="GO" id="GO:0008233">
    <property type="term" value="F:peptidase activity"/>
    <property type="evidence" value="ECO:0007669"/>
    <property type="project" value="UniProtKB-KW"/>
</dbReference>
<keyword evidence="3 5" id="KW-1133">Transmembrane helix</keyword>
<dbReference type="PANTHER" id="PTHR33507">
    <property type="entry name" value="INNER MEMBRANE PROTEIN YBBJ"/>
    <property type="match status" value="1"/>
</dbReference>
<evidence type="ECO:0000259" key="6">
    <source>
        <dbReference type="Pfam" id="PF01957"/>
    </source>
</evidence>
<protein>
    <submittedName>
        <fullName evidence="7">Putative activity regulator of membrane protease YbbK</fullName>
    </submittedName>
</protein>
<evidence type="ECO:0000256" key="5">
    <source>
        <dbReference type="SAM" id="Phobius"/>
    </source>
</evidence>
<reference evidence="7" key="1">
    <citation type="submission" date="2015-01" db="EMBL/GenBank/DDBJ databases">
        <authorList>
            <person name="Xiang T."/>
            <person name="Song Y."/>
            <person name="Huang L."/>
            <person name="Wang B."/>
            <person name="Wu P."/>
        </authorList>
    </citation>
    <scope>NUCLEOTIDE SEQUENCE [LARGE SCALE GENOMIC DNA]</scope>
    <source>
        <strain evidence="7">OBR1</strain>
    </source>
</reference>
<gene>
    <name evidence="8" type="ORF">BIY26_02135</name>
    <name evidence="7" type="ORF">BN1221_00235</name>
</gene>
<evidence type="ECO:0000256" key="4">
    <source>
        <dbReference type="ARBA" id="ARBA00023136"/>
    </source>
</evidence>
<evidence type="ECO:0000256" key="2">
    <source>
        <dbReference type="ARBA" id="ARBA00022692"/>
    </source>
</evidence>
<feature type="domain" description="NfeD-like C-terminal" evidence="6">
    <location>
        <begin position="93"/>
        <end position="148"/>
    </location>
</feature>
<keyword evidence="9" id="KW-1185">Reference proteome</keyword>
<sequence>MGIELVMENAHWFWLSLGGLLLAAEMLGASGYLLWSGISAVLVGLLAWLMPIGWPWQGIAFAVLTIITAVLWWYWLRKRTLARPASALNQRGQQLIGRRATLIEPTVDGFGRVRIGDSTWRVKSEPNLAAGTHVEVIAIEGITLHVRPVTPQPQD</sequence>
<dbReference type="PANTHER" id="PTHR33507:SF3">
    <property type="entry name" value="INNER MEMBRANE PROTEIN YBBJ"/>
    <property type="match status" value="1"/>
</dbReference>
<comment type="subcellular location">
    <subcellularLocation>
        <location evidence="1">Membrane</location>
        <topology evidence="1">Multi-pass membrane protein</topology>
    </subcellularLocation>
</comment>
<dbReference type="RefSeq" id="WP_048635754.1">
    <property type="nucleotide sequence ID" value="NZ_CGIG01000001.1"/>
</dbReference>
<dbReference type="GeneID" id="70907639"/>
<feature type="transmembrane region" description="Helical" evidence="5">
    <location>
        <begin position="12"/>
        <end position="34"/>
    </location>
</feature>
<name>A0A0G4JQ30_9GAMM</name>
<dbReference type="InterPro" id="IPR002810">
    <property type="entry name" value="NfeD-like_C"/>
</dbReference>
<evidence type="ECO:0000256" key="3">
    <source>
        <dbReference type="ARBA" id="ARBA00022989"/>
    </source>
</evidence>
<dbReference type="Proteomes" id="UP000285972">
    <property type="component" value="Unassembled WGS sequence"/>
</dbReference>